<comment type="similarity">
    <text evidence="1">Belongs to the bacterial solute-binding protein 1 family.</text>
</comment>
<proteinExistence type="inferred from homology"/>
<evidence type="ECO:0000256" key="3">
    <source>
        <dbReference type="ARBA" id="ARBA00022729"/>
    </source>
</evidence>
<dbReference type="InterPro" id="IPR050490">
    <property type="entry name" value="Bact_solute-bd_prot1"/>
</dbReference>
<evidence type="ECO:0000256" key="4">
    <source>
        <dbReference type="SAM" id="SignalP"/>
    </source>
</evidence>
<reference evidence="5 6" key="1">
    <citation type="submission" date="2021-01" db="EMBL/GenBank/DDBJ databases">
        <title>Whole genome shotgun sequence of Microbispora corallina NBRC 16416.</title>
        <authorList>
            <person name="Komaki H."/>
            <person name="Tamura T."/>
        </authorList>
    </citation>
    <scope>NUCLEOTIDE SEQUENCE [LARGE SCALE GENOMIC DNA]</scope>
    <source>
        <strain evidence="5 6">NBRC 16416</strain>
    </source>
</reference>
<dbReference type="Pfam" id="PF13416">
    <property type="entry name" value="SBP_bac_8"/>
    <property type="match status" value="1"/>
</dbReference>
<dbReference type="Proteomes" id="UP000603904">
    <property type="component" value="Unassembled WGS sequence"/>
</dbReference>
<keyword evidence="6" id="KW-1185">Reference proteome</keyword>
<evidence type="ECO:0000256" key="2">
    <source>
        <dbReference type="ARBA" id="ARBA00022448"/>
    </source>
</evidence>
<feature type="signal peptide" evidence="4">
    <location>
        <begin position="1"/>
        <end position="25"/>
    </location>
</feature>
<dbReference type="InterPro" id="IPR006059">
    <property type="entry name" value="SBP"/>
</dbReference>
<dbReference type="EMBL" id="BOOC01000033">
    <property type="protein sequence ID" value="GIH42799.1"/>
    <property type="molecule type" value="Genomic_DNA"/>
</dbReference>
<sequence length="443" mass="46345">MRVRRFTAAAIALVAMGGAAGCAGAAGGGSGAGGGTVQMVLWPGPEGDAMQKVVDAYNAGQGKKDGVTVKMTLLSRTDTFAKEATEMAAKSSSVDVYFTASYIVGQHAPSLDPIAGVDSSAYFPVAVDGLTYEGKLYGLPLDVSNHFLLYRKDLIDQLMSDAAWKAEYGKVSQEVVGKSLTPKPPADWNWDDFVAAAAFFTKKYNSGSPTTYGTALQAKNLLYNVMIWDDVLWSQGGSWLDSSGKPTLNSAAGKAAMSVYSTIYTKGLTSPDSAQAEFPETQAAMQSGNAAFALQWSAGYADLNSAEKSPKTAGKIGIAPVPGEQHKTHVHALAVGLNKYSKNKANAMKWLTYLATPAAMTTYAQAGGIPAMPSVLQAQQGTNPVFSSITDSIGTYGFAEPTLKNSFQAYSDLADALSGAWVGREPADAALAKADDALNRLSG</sequence>
<comment type="caution">
    <text evidence="5">The sequence shown here is derived from an EMBL/GenBank/DDBJ whole genome shotgun (WGS) entry which is preliminary data.</text>
</comment>
<evidence type="ECO:0000313" key="6">
    <source>
        <dbReference type="Proteomes" id="UP000603904"/>
    </source>
</evidence>
<dbReference type="SUPFAM" id="SSF53850">
    <property type="entry name" value="Periplasmic binding protein-like II"/>
    <property type="match status" value="1"/>
</dbReference>
<evidence type="ECO:0000313" key="5">
    <source>
        <dbReference type="EMBL" id="GIH42799.1"/>
    </source>
</evidence>
<dbReference type="PROSITE" id="PS51257">
    <property type="entry name" value="PROKAR_LIPOPROTEIN"/>
    <property type="match status" value="1"/>
</dbReference>
<organism evidence="5 6">
    <name type="scientific">Microbispora corallina</name>
    <dbReference type="NCBI Taxonomy" id="83302"/>
    <lineage>
        <taxon>Bacteria</taxon>
        <taxon>Bacillati</taxon>
        <taxon>Actinomycetota</taxon>
        <taxon>Actinomycetes</taxon>
        <taxon>Streptosporangiales</taxon>
        <taxon>Streptosporangiaceae</taxon>
        <taxon>Microbispora</taxon>
    </lineage>
</organism>
<gene>
    <name evidence="5" type="ORF">Mco01_57990</name>
</gene>
<dbReference type="PANTHER" id="PTHR43649">
    <property type="entry name" value="ARABINOSE-BINDING PROTEIN-RELATED"/>
    <property type="match status" value="1"/>
</dbReference>
<dbReference type="PANTHER" id="PTHR43649:SF34">
    <property type="entry name" value="ABC TRANSPORTER PERIPLASMIC-BINDING PROTEIN YCJN-RELATED"/>
    <property type="match status" value="1"/>
</dbReference>
<evidence type="ECO:0000256" key="1">
    <source>
        <dbReference type="ARBA" id="ARBA00008520"/>
    </source>
</evidence>
<protein>
    <submittedName>
        <fullName evidence="5">ABC transporter substrate-binding protein</fullName>
    </submittedName>
</protein>
<keyword evidence="3 4" id="KW-0732">Signal</keyword>
<keyword evidence="2" id="KW-0813">Transport</keyword>
<name>A0ABQ4G6U5_9ACTN</name>
<feature type="chain" id="PRO_5046146887" evidence="4">
    <location>
        <begin position="26"/>
        <end position="443"/>
    </location>
</feature>
<accession>A0ABQ4G6U5</accession>
<dbReference type="Gene3D" id="3.40.190.10">
    <property type="entry name" value="Periplasmic binding protein-like II"/>
    <property type="match status" value="1"/>
</dbReference>